<gene>
    <name evidence="1" type="ORF">BerOc1_00560</name>
</gene>
<protein>
    <submittedName>
        <fullName evidence="1">Uncharacterized protein</fullName>
    </submittedName>
</protein>
<name>A0A1J5NB92_9BACT</name>
<comment type="caution">
    <text evidence="1">The sequence shown here is derived from an EMBL/GenBank/DDBJ whole genome shotgun (WGS) entry which is preliminary data.</text>
</comment>
<dbReference type="Proteomes" id="UP000181901">
    <property type="component" value="Unassembled WGS sequence"/>
</dbReference>
<evidence type="ECO:0000313" key="2">
    <source>
        <dbReference type="Proteomes" id="UP000181901"/>
    </source>
</evidence>
<dbReference type="AlphaFoldDB" id="A0A1J5NB92"/>
<keyword evidence="2" id="KW-1185">Reference proteome</keyword>
<proteinExistence type="predicted"/>
<evidence type="ECO:0000313" key="1">
    <source>
        <dbReference type="EMBL" id="OIQ52088.1"/>
    </source>
</evidence>
<accession>A0A1J5NB92</accession>
<dbReference type="EMBL" id="LKAQ01000001">
    <property type="protein sequence ID" value="OIQ52088.1"/>
    <property type="molecule type" value="Genomic_DNA"/>
</dbReference>
<organism evidence="1 2">
    <name type="scientific">Pseudodesulfovibrio hydrargyri</name>
    <dbReference type="NCBI Taxonomy" id="2125990"/>
    <lineage>
        <taxon>Bacteria</taxon>
        <taxon>Pseudomonadati</taxon>
        <taxon>Thermodesulfobacteriota</taxon>
        <taxon>Desulfovibrionia</taxon>
        <taxon>Desulfovibrionales</taxon>
        <taxon>Desulfovibrionaceae</taxon>
    </lineage>
</organism>
<reference evidence="1 2" key="1">
    <citation type="submission" date="2015-09" db="EMBL/GenBank/DDBJ databases">
        <title>Genome of Desulfovibrio dechloracetivorans BerOc1, a mercury methylating strain isolated from highly hydrocarbons and metals contaminated coastal sediments.</title>
        <authorList>
            <person name="Goni Urriza M."/>
            <person name="Gassie C."/>
            <person name="Bouchez O."/>
            <person name="Klopp C."/>
            <person name="Ranchou-Peyruse A."/>
            <person name="Remy G."/>
        </authorList>
    </citation>
    <scope>NUCLEOTIDE SEQUENCE [LARGE SCALE GENOMIC DNA]</scope>
    <source>
        <strain evidence="1 2">BerOc1</strain>
    </source>
</reference>
<sequence length="186" mass="21105">MIPASCPDRRIALQSMLQARFFHHAETWMHEMNRKQIRAHIFATIINKVEEQDETRRQEALNEFMAVTGTAGNAPEQIASLIPPIMHDLYEKWITMFIDRLIETVDLNNIELLCDGADDNNAALVLAYVMFLESARMEKQIDEDLRQHGMKGSGENDLGDVAASYIRAQMAKIAQQVGDDELKGNC</sequence>